<dbReference type="InterPro" id="IPR011827">
    <property type="entry name" value="LeuD_type2/HacB/DmdB"/>
</dbReference>
<dbReference type="Pfam" id="PF00694">
    <property type="entry name" value="Aconitase_C"/>
    <property type="match status" value="1"/>
</dbReference>
<comment type="similarity">
    <text evidence="1">Belongs to the LeuD family. LeuD type 2 subfamily.</text>
</comment>
<dbReference type="NCBIfam" id="TIGR02087">
    <property type="entry name" value="LEUD_arch"/>
    <property type="match status" value="1"/>
</dbReference>
<evidence type="ECO:0000256" key="2">
    <source>
        <dbReference type="ARBA" id="ARBA00023239"/>
    </source>
</evidence>
<name>A0A7G8T7P9_9FIRM</name>
<dbReference type="SUPFAM" id="SSF52016">
    <property type="entry name" value="LeuD/IlvD-like"/>
    <property type="match status" value="1"/>
</dbReference>
<evidence type="ECO:0000256" key="1">
    <source>
        <dbReference type="ARBA" id="ARBA00009869"/>
    </source>
</evidence>
<dbReference type="Gene3D" id="3.20.19.10">
    <property type="entry name" value="Aconitase, domain 4"/>
    <property type="match status" value="1"/>
</dbReference>
<dbReference type="InterPro" id="IPR015928">
    <property type="entry name" value="Aconitase/3IPM_dehydase_swvl"/>
</dbReference>
<protein>
    <submittedName>
        <fullName evidence="4">3-isopropylmalate dehydratase</fullName>
    </submittedName>
</protein>
<proteinExistence type="inferred from homology"/>
<feature type="domain" description="Aconitase A/isopropylmalate dehydratase small subunit swivel" evidence="3">
    <location>
        <begin position="36"/>
        <end position="108"/>
    </location>
</feature>
<organism evidence="4 5">
    <name type="scientific">Caproicibacter fermentans</name>
    <dbReference type="NCBI Taxonomy" id="2576756"/>
    <lineage>
        <taxon>Bacteria</taxon>
        <taxon>Bacillati</taxon>
        <taxon>Bacillota</taxon>
        <taxon>Clostridia</taxon>
        <taxon>Eubacteriales</taxon>
        <taxon>Acutalibacteraceae</taxon>
        <taxon>Caproicibacter</taxon>
    </lineage>
</organism>
<dbReference type="PANTHER" id="PTHR43345:SF2">
    <property type="entry name" value="3-ISOPROPYLMALATE DEHYDRATASE SMALL SUBUNIT 1"/>
    <property type="match status" value="1"/>
</dbReference>
<evidence type="ECO:0000313" key="5">
    <source>
        <dbReference type="Proteomes" id="UP000515909"/>
    </source>
</evidence>
<accession>A0A7G8T7P9</accession>
<sequence length="165" mass="18191">MAEHILGRSLKYGSNINTDIISPPAYMELSMQEAAKYAMSPVDAKFATTCQPGDIFVAENNLGSGSSRETAPLTLHILGIRTIVAKSYARIFYRNCINLGILAIECDETEKISYFDELDIDYENGIILNKTTGETYSCNPIPEHIMALVRQGGLVGFLRHKLAAK</sequence>
<keyword evidence="2" id="KW-0456">Lyase</keyword>
<dbReference type="GO" id="GO:0016836">
    <property type="term" value="F:hydro-lyase activity"/>
    <property type="evidence" value="ECO:0007669"/>
    <property type="project" value="InterPro"/>
</dbReference>
<dbReference type="KEGG" id="cfem:HCR03_12960"/>
<dbReference type="Proteomes" id="UP000515909">
    <property type="component" value="Chromosome"/>
</dbReference>
<dbReference type="AlphaFoldDB" id="A0A7G8T7P9"/>
<gene>
    <name evidence="4" type="ORF">HCR03_12960</name>
</gene>
<dbReference type="InterPro" id="IPR000573">
    <property type="entry name" value="AconitaseA/IPMdHydase_ssu_swvl"/>
</dbReference>
<dbReference type="EMBL" id="CP060286">
    <property type="protein sequence ID" value="QNK39640.1"/>
    <property type="molecule type" value="Genomic_DNA"/>
</dbReference>
<reference evidence="4 5" key="1">
    <citation type="submission" date="2020-08" db="EMBL/GenBank/DDBJ databases">
        <title>The isolate Caproiciproducens sp. 7D4C2 produces n-caproate at mildly acidic conditions from hexoses: genome and rBOX comparison with related strains and chain-elongating bacteria.</title>
        <authorList>
            <person name="Esquivel-Elizondo S."/>
            <person name="Bagci C."/>
            <person name="Temovska M."/>
            <person name="Jeon B.S."/>
            <person name="Bessarab I."/>
            <person name="Williams R.B.H."/>
            <person name="Huson D.H."/>
            <person name="Angenent L.T."/>
        </authorList>
    </citation>
    <scope>NUCLEOTIDE SEQUENCE [LARGE SCALE GENOMIC DNA]</scope>
    <source>
        <strain evidence="4 5">7D4C2</strain>
    </source>
</reference>
<dbReference type="InterPro" id="IPR050075">
    <property type="entry name" value="LeuD"/>
</dbReference>
<evidence type="ECO:0000313" key="4">
    <source>
        <dbReference type="EMBL" id="QNK39640.1"/>
    </source>
</evidence>
<dbReference type="PANTHER" id="PTHR43345">
    <property type="entry name" value="3-ISOPROPYLMALATE DEHYDRATASE SMALL SUBUNIT 2-RELATED-RELATED"/>
    <property type="match status" value="1"/>
</dbReference>
<evidence type="ECO:0000259" key="3">
    <source>
        <dbReference type="Pfam" id="PF00694"/>
    </source>
</evidence>